<gene>
    <name evidence="1" type="ORF">SBAD_LOCUS1511</name>
</gene>
<name>A0A183ID17_9BILA</name>
<dbReference type="AlphaFoldDB" id="A0A183ID17"/>
<evidence type="ECO:0000313" key="2">
    <source>
        <dbReference type="Proteomes" id="UP000270296"/>
    </source>
</evidence>
<dbReference type="Proteomes" id="UP000270296">
    <property type="component" value="Unassembled WGS sequence"/>
</dbReference>
<dbReference type="WBParaSite" id="SBAD_0000158201-mRNA-1">
    <property type="protein sequence ID" value="SBAD_0000158201-mRNA-1"/>
    <property type="gene ID" value="SBAD_0000158201"/>
</dbReference>
<evidence type="ECO:0000313" key="3">
    <source>
        <dbReference type="WBParaSite" id="SBAD_0000158201-mRNA-1"/>
    </source>
</evidence>
<reference evidence="1 2" key="2">
    <citation type="submission" date="2018-11" db="EMBL/GenBank/DDBJ databases">
        <authorList>
            <consortium name="Pathogen Informatics"/>
        </authorList>
    </citation>
    <scope>NUCLEOTIDE SEQUENCE [LARGE SCALE GENOMIC DNA]</scope>
</reference>
<reference evidence="3" key="1">
    <citation type="submission" date="2016-06" db="UniProtKB">
        <authorList>
            <consortium name="WormBaseParasite"/>
        </authorList>
    </citation>
    <scope>IDENTIFICATION</scope>
</reference>
<sequence>GDAANSLTEGTLVGSRGGDSEVATLDVCEIAAGRRSDEGRRLWSLVISISSSMRNIASCKSLTIYQKNLT</sequence>
<dbReference type="EMBL" id="UZAM01006850">
    <property type="protein sequence ID" value="VDO94587.1"/>
    <property type="molecule type" value="Genomic_DNA"/>
</dbReference>
<organism evidence="3">
    <name type="scientific">Soboliphyme baturini</name>
    <dbReference type="NCBI Taxonomy" id="241478"/>
    <lineage>
        <taxon>Eukaryota</taxon>
        <taxon>Metazoa</taxon>
        <taxon>Ecdysozoa</taxon>
        <taxon>Nematoda</taxon>
        <taxon>Enoplea</taxon>
        <taxon>Dorylaimia</taxon>
        <taxon>Dioctophymatida</taxon>
        <taxon>Dioctophymatoidea</taxon>
        <taxon>Soboliphymatidae</taxon>
        <taxon>Soboliphyme</taxon>
    </lineage>
</organism>
<keyword evidence="2" id="KW-1185">Reference proteome</keyword>
<evidence type="ECO:0000313" key="1">
    <source>
        <dbReference type="EMBL" id="VDO94587.1"/>
    </source>
</evidence>
<protein>
    <submittedName>
        <fullName evidence="1 3">Uncharacterized protein</fullName>
    </submittedName>
</protein>
<proteinExistence type="predicted"/>
<accession>A0A183ID17</accession>